<gene>
    <name evidence="2" type="ORF">SPHA_80884</name>
</gene>
<keyword evidence="1" id="KW-0472">Membrane</keyword>
<reference evidence="2" key="1">
    <citation type="submission" date="2021-01" db="EMBL/GenBank/DDBJ databases">
        <authorList>
            <person name="Li R."/>
            <person name="Bekaert M."/>
        </authorList>
    </citation>
    <scope>NUCLEOTIDE SEQUENCE</scope>
    <source>
        <strain evidence="2">Farmed</strain>
    </source>
</reference>
<organism evidence="2 3">
    <name type="scientific">Acanthosepion pharaonis</name>
    <name type="common">Pharaoh cuttlefish</name>
    <name type="synonym">Sepia pharaonis</name>
    <dbReference type="NCBI Taxonomy" id="158019"/>
    <lineage>
        <taxon>Eukaryota</taxon>
        <taxon>Metazoa</taxon>
        <taxon>Spiralia</taxon>
        <taxon>Lophotrochozoa</taxon>
        <taxon>Mollusca</taxon>
        <taxon>Cephalopoda</taxon>
        <taxon>Coleoidea</taxon>
        <taxon>Decapodiformes</taxon>
        <taxon>Sepiida</taxon>
        <taxon>Sepiina</taxon>
        <taxon>Sepiidae</taxon>
        <taxon>Acanthosepion</taxon>
    </lineage>
</organism>
<keyword evidence="1" id="KW-0812">Transmembrane</keyword>
<keyword evidence="3" id="KW-1185">Reference proteome</keyword>
<dbReference type="AlphaFoldDB" id="A0A812EZZ5"/>
<protein>
    <submittedName>
        <fullName evidence="2">Uncharacterized protein</fullName>
    </submittedName>
</protein>
<dbReference type="EMBL" id="CAHIKZ030005612">
    <property type="protein sequence ID" value="CAE1331732.1"/>
    <property type="molecule type" value="Genomic_DNA"/>
</dbReference>
<evidence type="ECO:0000256" key="1">
    <source>
        <dbReference type="SAM" id="Phobius"/>
    </source>
</evidence>
<sequence length="240" mass="27288">MAAAIATTITNLNAVSHNARKTIDFSFIMAVTTNTTSNNISYLCQSLHISLSIYLFIYLSTSLSIYLISRFPRHISLFTPPLTTLLCPHQYTISLFPHLPLLVHYDLLTTTHFPPHPQTLFLFLILLTLFLLTPVLPFFLIIIESLFFSLHFITSLSPPQLIISLFLVAARCQSFFFSPVSLFVPLNRRSLFLFLIPLPRFVPISRQSLSLLLIPLARFAPLSTDNLYFSLLSRYLVLPP</sequence>
<feature type="transmembrane region" description="Helical" evidence="1">
    <location>
        <begin position="47"/>
        <end position="68"/>
    </location>
</feature>
<evidence type="ECO:0000313" key="3">
    <source>
        <dbReference type="Proteomes" id="UP000597762"/>
    </source>
</evidence>
<name>A0A812EZZ5_ACAPH</name>
<comment type="caution">
    <text evidence="2">The sequence shown here is derived from an EMBL/GenBank/DDBJ whole genome shotgun (WGS) entry which is preliminary data.</text>
</comment>
<keyword evidence="1" id="KW-1133">Transmembrane helix</keyword>
<evidence type="ECO:0000313" key="2">
    <source>
        <dbReference type="EMBL" id="CAE1331732.1"/>
    </source>
</evidence>
<proteinExistence type="predicted"/>
<feature type="transmembrane region" description="Helical" evidence="1">
    <location>
        <begin position="120"/>
        <end position="142"/>
    </location>
</feature>
<dbReference type="Proteomes" id="UP000597762">
    <property type="component" value="Unassembled WGS sequence"/>
</dbReference>
<accession>A0A812EZZ5</accession>